<evidence type="ECO:0000256" key="3">
    <source>
        <dbReference type="ARBA" id="ARBA00022840"/>
    </source>
</evidence>
<feature type="domain" description="Carboxyltransferase" evidence="4">
    <location>
        <begin position="25"/>
        <end position="300"/>
    </location>
</feature>
<reference evidence="5 6" key="1">
    <citation type="submission" date="2017-05" db="EMBL/GenBank/DDBJ databases">
        <title>Genome Analysis of Maritalea myrionectae HL2708#5.</title>
        <authorList>
            <consortium name="Cotde Inc.-PKNU"/>
            <person name="Jang D."/>
            <person name="Oh H.-M."/>
        </authorList>
    </citation>
    <scope>NUCLEOTIDE SEQUENCE [LARGE SCALE GENOMIC DNA]</scope>
    <source>
        <strain evidence="5 6">HL2708#5</strain>
    </source>
</reference>
<keyword evidence="1" id="KW-0547">Nucleotide-binding</keyword>
<dbReference type="Pfam" id="PF02626">
    <property type="entry name" value="CT_A_B"/>
    <property type="match status" value="1"/>
</dbReference>
<protein>
    <submittedName>
        <fullName evidence="5">Urea carboxylase</fullName>
    </submittedName>
</protein>
<proteinExistence type="predicted"/>
<name>A0A2R4MFL1_9HYPH</name>
<keyword evidence="2" id="KW-0378">Hydrolase</keyword>
<dbReference type="GO" id="GO:0016787">
    <property type="term" value="F:hydrolase activity"/>
    <property type="evidence" value="ECO:0007669"/>
    <property type="project" value="UniProtKB-KW"/>
</dbReference>
<dbReference type="KEGG" id="mmyr:MXMO3_02138"/>
<dbReference type="Gene3D" id="2.40.100.10">
    <property type="entry name" value="Cyclophilin-like"/>
    <property type="match status" value="1"/>
</dbReference>
<organism evidence="5 6">
    <name type="scientific">Maritalea myrionectae</name>
    <dbReference type="NCBI Taxonomy" id="454601"/>
    <lineage>
        <taxon>Bacteria</taxon>
        <taxon>Pseudomonadati</taxon>
        <taxon>Pseudomonadota</taxon>
        <taxon>Alphaproteobacteria</taxon>
        <taxon>Hyphomicrobiales</taxon>
        <taxon>Devosiaceae</taxon>
        <taxon>Maritalea</taxon>
    </lineage>
</organism>
<evidence type="ECO:0000256" key="1">
    <source>
        <dbReference type="ARBA" id="ARBA00022741"/>
    </source>
</evidence>
<keyword evidence="3" id="KW-0067">ATP-binding</keyword>
<evidence type="ECO:0000313" key="5">
    <source>
        <dbReference type="EMBL" id="AVX04659.1"/>
    </source>
</evidence>
<dbReference type="EMBL" id="CP021330">
    <property type="protein sequence ID" value="AVX04659.1"/>
    <property type="molecule type" value="Genomic_DNA"/>
</dbReference>
<dbReference type="InterPro" id="IPR003778">
    <property type="entry name" value="CT_A_B"/>
</dbReference>
<gene>
    <name evidence="5" type="ORF">MXMO3_02138</name>
</gene>
<sequence>MSKIVLQRVSPHSTVQDAGRDDGLKYGVSASGPMDRPAFYQTVQLLGEGAPTALEFTMLGLAFSFHGEPAMMAAAGGEFMCTINGIQQSWPLKAQLEDGDQVDIKTGPSGMYGYVRFDRDIDAPTILGSKATNLAAQIGGLDGKPLSIGDVIPLVDGDKITTDINYGEMPLIEPDADIVLRVLPGLHADLLGKGTWQSLFQSPFEISASTDRMGVRLNDPDNRFSAIEKLGLVSDAVVPGDIQILGEGTPVILMRDHQPTGGYPRIATLIDKDLDRAAQLRPNTRIRFQSISLEKAQQLL</sequence>
<accession>A0A2R4MFL1</accession>
<dbReference type="Proteomes" id="UP000258927">
    <property type="component" value="Chromosome"/>
</dbReference>
<dbReference type="AlphaFoldDB" id="A0A2R4MFL1"/>
<evidence type="ECO:0000313" key="6">
    <source>
        <dbReference type="Proteomes" id="UP000258927"/>
    </source>
</evidence>
<dbReference type="InterPro" id="IPR052708">
    <property type="entry name" value="PxpC"/>
</dbReference>
<dbReference type="PANTHER" id="PTHR43309">
    <property type="entry name" value="5-OXOPROLINASE SUBUNIT C"/>
    <property type="match status" value="1"/>
</dbReference>
<dbReference type="PANTHER" id="PTHR43309:SF3">
    <property type="entry name" value="5-OXOPROLINASE SUBUNIT C"/>
    <property type="match status" value="1"/>
</dbReference>
<dbReference type="SUPFAM" id="SSF50891">
    <property type="entry name" value="Cyclophilin-like"/>
    <property type="match status" value="1"/>
</dbReference>
<dbReference type="InterPro" id="IPR029000">
    <property type="entry name" value="Cyclophilin-like_dom_sf"/>
</dbReference>
<evidence type="ECO:0000256" key="2">
    <source>
        <dbReference type="ARBA" id="ARBA00022801"/>
    </source>
</evidence>
<keyword evidence="6" id="KW-1185">Reference proteome</keyword>
<dbReference type="RefSeq" id="WP_162889219.1">
    <property type="nucleotide sequence ID" value="NZ_CP021330.1"/>
</dbReference>
<evidence type="ECO:0000259" key="4">
    <source>
        <dbReference type="SMART" id="SM00797"/>
    </source>
</evidence>
<dbReference type="STRING" id="1122213.GCA_000423365_02438"/>
<dbReference type="GO" id="GO:0005524">
    <property type="term" value="F:ATP binding"/>
    <property type="evidence" value="ECO:0007669"/>
    <property type="project" value="UniProtKB-KW"/>
</dbReference>
<dbReference type="SMART" id="SM00797">
    <property type="entry name" value="AHS2"/>
    <property type="match status" value="1"/>
</dbReference>